<keyword evidence="3" id="KW-1185">Reference proteome</keyword>
<dbReference type="InParanoid" id="A0A2K1J7M1"/>
<evidence type="ECO:0000313" key="2">
    <source>
        <dbReference type="EnsemblPlants" id="PAC:32984910.CDS.1"/>
    </source>
</evidence>
<dbReference type="Proteomes" id="UP000006727">
    <property type="component" value="Chromosome 16"/>
</dbReference>
<proteinExistence type="predicted"/>
<reference evidence="1 3" key="2">
    <citation type="journal article" date="2018" name="Plant J.">
        <title>The Physcomitrella patens chromosome-scale assembly reveals moss genome structure and evolution.</title>
        <authorList>
            <person name="Lang D."/>
            <person name="Ullrich K.K."/>
            <person name="Murat F."/>
            <person name="Fuchs J."/>
            <person name="Jenkins J."/>
            <person name="Haas F.B."/>
            <person name="Piednoel M."/>
            <person name="Gundlach H."/>
            <person name="Van Bel M."/>
            <person name="Meyberg R."/>
            <person name="Vives C."/>
            <person name="Morata J."/>
            <person name="Symeonidi A."/>
            <person name="Hiss M."/>
            <person name="Muchero W."/>
            <person name="Kamisugi Y."/>
            <person name="Saleh O."/>
            <person name="Blanc G."/>
            <person name="Decker E.L."/>
            <person name="van Gessel N."/>
            <person name="Grimwood J."/>
            <person name="Hayes R.D."/>
            <person name="Graham S.W."/>
            <person name="Gunter L.E."/>
            <person name="McDaniel S.F."/>
            <person name="Hoernstein S.N.W."/>
            <person name="Larsson A."/>
            <person name="Li F.W."/>
            <person name="Perroud P.F."/>
            <person name="Phillips J."/>
            <person name="Ranjan P."/>
            <person name="Rokshar D.S."/>
            <person name="Rothfels C.J."/>
            <person name="Schneider L."/>
            <person name="Shu S."/>
            <person name="Stevenson D.W."/>
            <person name="Thummler F."/>
            <person name="Tillich M."/>
            <person name="Villarreal Aguilar J.C."/>
            <person name="Widiez T."/>
            <person name="Wong G.K."/>
            <person name="Wymore A."/>
            <person name="Zhang Y."/>
            <person name="Zimmer A.D."/>
            <person name="Quatrano R.S."/>
            <person name="Mayer K.F.X."/>
            <person name="Goodstein D."/>
            <person name="Casacuberta J.M."/>
            <person name="Vandepoele K."/>
            <person name="Reski R."/>
            <person name="Cuming A.C."/>
            <person name="Tuskan G.A."/>
            <person name="Maumus F."/>
            <person name="Salse J."/>
            <person name="Schmutz J."/>
            <person name="Rensing S.A."/>
        </authorList>
    </citation>
    <scope>NUCLEOTIDE SEQUENCE [LARGE SCALE GENOMIC DNA]</scope>
    <source>
        <strain evidence="2 3">cv. Gransden 2004</strain>
    </source>
</reference>
<organism evidence="1">
    <name type="scientific">Physcomitrium patens</name>
    <name type="common">Spreading-leaved earth moss</name>
    <name type="synonym">Physcomitrella patens</name>
    <dbReference type="NCBI Taxonomy" id="3218"/>
    <lineage>
        <taxon>Eukaryota</taxon>
        <taxon>Viridiplantae</taxon>
        <taxon>Streptophyta</taxon>
        <taxon>Embryophyta</taxon>
        <taxon>Bryophyta</taxon>
        <taxon>Bryophytina</taxon>
        <taxon>Bryopsida</taxon>
        <taxon>Funariidae</taxon>
        <taxon>Funariales</taxon>
        <taxon>Funariaceae</taxon>
        <taxon>Physcomitrium</taxon>
    </lineage>
</organism>
<reference evidence="1 3" key="1">
    <citation type="journal article" date="2008" name="Science">
        <title>The Physcomitrella genome reveals evolutionary insights into the conquest of land by plants.</title>
        <authorList>
            <person name="Rensing S."/>
            <person name="Lang D."/>
            <person name="Zimmer A."/>
            <person name="Terry A."/>
            <person name="Salamov A."/>
            <person name="Shapiro H."/>
            <person name="Nishiyama T."/>
            <person name="Perroud P.-F."/>
            <person name="Lindquist E."/>
            <person name="Kamisugi Y."/>
            <person name="Tanahashi T."/>
            <person name="Sakakibara K."/>
            <person name="Fujita T."/>
            <person name="Oishi K."/>
            <person name="Shin-I T."/>
            <person name="Kuroki Y."/>
            <person name="Toyoda A."/>
            <person name="Suzuki Y."/>
            <person name="Hashimoto A."/>
            <person name="Yamaguchi K."/>
            <person name="Sugano A."/>
            <person name="Kohara Y."/>
            <person name="Fujiyama A."/>
            <person name="Anterola A."/>
            <person name="Aoki S."/>
            <person name="Ashton N."/>
            <person name="Barbazuk W.B."/>
            <person name="Barker E."/>
            <person name="Bennetzen J."/>
            <person name="Bezanilla M."/>
            <person name="Blankenship R."/>
            <person name="Cho S.H."/>
            <person name="Dutcher S."/>
            <person name="Estelle M."/>
            <person name="Fawcett J.A."/>
            <person name="Gundlach H."/>
            <person name="Hanada K."/>
            <person name="Heyl A."/>
            <person name="Hicks K.A."/>
            <person name="Hugh J."/>
            <person name="Lohr M."/>
            <person name="Mayer K."/>
            <person name="Melkozernov A."/>
            <person name="Murata T."/>
            <person name="Nelson D."/>
            <person name="Pils B."/>
            <person name="Prigge M."/>
            <person name="Reiss B."/>
            <person name="Renner T."/>
            <person name="Rombauts S."/>
            <person name="Rushton P."/>
            <person name="Sanderfoot A."/>
            <person name="Schween G."/>
            <person name="Shiu S.-H."/>
            <person name="Stueber K."/>
            <person name="Theodoulou F.L."/>
            <person name="Tu H."/>
            <person name="Van de Peer Y."/>
            <person name="Verrier P.J."/>
            <person name="Waters E."/>
            <person name="Wood A."/>
            <person name="Yang L."/>
            <person name="Cove D."/>
            <person name="Cuming A."/>
            <person name="Hasebe M."/>
            <person name="Lucas S."/>
            <person name="Mishler D.B."/>
            <person name="Reski R."/>
            <person name="Grigoriev I."/>
            <person name="Quatrano R.S."/>
            <person name="Boore J.L."/>
        </authorList>
    </citation>
    <scope>NUCLEOTIDE SEQUENCE [LARGE SCALE GENOMIC DNA]</scope>
    <source>
        <strain evidence="2 3">cv. Gransden 2004</strain>
    </source>
</reference>
<dbReference type="Gramene" id="Pp3c16_7960V3.2">
    <property type="protein sequence ID" value="PAC:32984911.CDS.1"/>
    <property type="gene ID" value="Pp3c16_7960"/>
</dbReference>
<accession>A0A2K1J7M1</accession>
<dbReference type="EnsemblPlants" id="Pp3c16_7960V3.1">
    <property type="protein sequence ID" value="PAC:32984910.CDS.1"/>
    <property type="gene ID" value="Pp3c16_7960"/>
</dbReference>
<dbReference type="EnsemblPlants" id="Pp3c16_7960V3.2">
    <property type="protein sequence ID" value="PAC:32984911.CDS.1"/>
    <property type="gene ID" value="Pp3c16_7960"/>
</dbReference>
<evidence type="ECO:0000313" key="3">
    <source>
        <dbReference type="Proteomes" id="UP000006727"/>
    </source>
</evidence>
<dbReference type="Gramene" id="Pp3c16_7960V3.1">
    <property type="protein sequence ID" value="PAC:32984910.CDS.1"/>
    <property type="gene ID" value="Pp3c16_7960"/>
</dbReference>
<gene>
    <name evidence="1" type="ORF">PHYPA_020639</name>
</gene>
<dbReference type="EMBL" id="ABEU02000016">
    <property type="protein sequence ID" value="PNR37530.1"/>
    <property type="molecule type" value="Genomic_DNA"/>
</dbReference>
<evidence type="ECO:0000313" key="1">
    <source>
        <dbReference type="EMBL" id="PNR37530.1"/>
    </source>
</evidence>
<dbReference type="AlphaFoldDB" id="A0A2K1J7M1"/>
<sequence>MISLATELQRRGGGGGTRRHAPCISPSAACSPLGNLLANWILSRERRLPTFAFVPLFPVPTSFFGQTKRCWISVGFDLLCHSWLLDALFTYFFATPVE</sequence>
<dbReference type="PaxDb" id="3218-PP1S194_127V6.1"/>
<name>A0A2K1J7M1_PHYPA</name>
<protein>
    <submittedName>
        <fullName evidence="1 2">Uncharacterized protein</fullName>
    </submittedName>
</protein>
<reference evidence="2" key="3">
    <citation type="submission" date="2020-12" db="UniProtKB">
        <authorList>
            <consortium name="EnsemblPlants"/>
        </authorList>
    </citation>
    <scope>IDENTIFICATION</scope>
</reference>